<reference evidence="3" key="1">
    <citation type="submission" date="2021-03" db="EMBL/GenBank/DDBJ databases">
        <authorList>
            <person name="Bekaert M."/>
        </authorList>
    </citation>
    <scope>NUCLEOTIDE SEQUENCE</scope>
</reference>
<comment type="caution">
    <text evidence="3">The sequence shown here is derived from an EMBL/GenBank/DDBJ whole genome shotgun (WGS) entry which is preliminary data.</text>
</comment>
<feature type="region of interest" description="Disordered" evidence="2">
    <location>
        <begin position="265"/>
        <end position="305"/>
    </location>
</feature>
<keyword evidence="4" id="KW-1185">Reference proteome</keyword>
<evidence type="ECO:0000313" key="3">
    <source>
        <dbReference type="EMBL" id="CAG2241889.1"/>
    </source>
</evidence>
<feature type="region of interest" description="Disordered" evidence="2">
    <location>
        <begin position="371"/>
        <end position="404"/>
    </location>
</feature>
<feature type="coiled-coil region" evidence="1">
    <location>
        <begin position="30"/>
        <end position="57"/>
    </location>
</feature>
<dbReference type="OrthoDB" id="6123759at2759"/>
<protein>
    <submittedName>
        <fullName evidence="3">Uncharacterized protein</fullName>
    </submittedName>
</protein>
<feature type="compositionally biased region" description="Basic and acidic residues" evidence="2">
    <location>
        <begin position="268"/>
        <end position="300"/>
    </location>
</feature>
<gene>
    <name evidence="3" type="ORF">MEDL_54090</name>
</gene>
<accession>A0A8S3UHU1</accession>
<proteinExistence type="predicted"/>
<sequence>MGLTPGGGQGVVDNHYLILMDALRVQTQSLSQMEAFVLKLQSELKAMKQEVTKLKAETWSTNCHTYEKASKDDDNNKTYNEVYTLSNRSISHTYEETCVLMSGITDNNDDTSHYDNTSAKEKNVSISKEEIRKPHMAEVHSSSGAESFSECSTDKSSSAAHEGCMELISDVNPNSPCKQIWIERAKKSPQKLKSISQILHEKSIITDKHKTIAEFSNKKTLASSDNEQNELQSKQNLIRPYDVSSNNKSAEMTIEGEHVCRQKTYKKSNVEDAKSRSKRKIADNAGKSDKKEHSKYENMPRKNAKARTRQLENTIGVFQLKNTQIKTLSKMDKTTQSRVDDPLNILEDESIADPYTQKRTDFLRHVHEEGAIDNVDQPNQEEDISSKSDLKNKQLPMIDKNPTTNIIPSVATVKPRLRRKEKDPNNQWTTREHHLAVTQPDNQDVLRKVATSRAPRPAESNMSHNVHSIENWKKALITVIKKPNEFSEDTLPRSGTSWESSSTGN</sequence>
<dbReference type="Proteomes" id="UP000683360">
    <property type="component" value="Unassembled WGS sequence"/>
</dbReference>
<evidence type="ECO:0000256" key="2">
    <source>
        <dbReference type="SAM" id="MobiDB-lite"/>
    </source>
</evidence>
<feature type="compositionally biased region" description="Polar residues" evidence="2">
    <location>
        <begin position="493"/>
        <end position="505"/>
    </location>
</feature>
<evidence type="ECO:0000256" key="1">
    <source>
        <dbReference type="SAM" id="Coils"/>
    </source>
</evidence>
<organism evidence="3 4">
    <name type="scientific">Mytilus edulis</name>
    <name type="common">Blue mussel</name>
    <dbReference type="NCBI Taxonomy" id="6550"/>
    <lineage>
        <taxon>Eukaryota</taxon>
        <taxon>Metazoa</taxon>
        <taxon>Spiralia</taxon>
        <taxon>Lophotrochozoa</taxon>
        <taxon>Mollusca</taxon>
        <taxon>Bivalvia</taxon>
        <taxon>Autobranchia</taxon>
        <taxon>Pteriomorphia</taxon>
        <taxon>Mytilida</taxon>
        <taxon>Mytiloidea</taxon>
        <taxon>Mytilidae</taxon>
        <taxon>Mytilinae</taxon>
        <taxon>Mytilus</taxon>
    </lineage>
</organism>
<evidence type="ECO:0000313" key="4">
    <source>
        <dbReference type="Proteomes" id="UP000683360"/>
    </source>
</evidence>
<dbReference type="EMBL" id="CAJPWZ010002602">
    <property type="protein sequence ID" value="CAG2241889.1"/>
    <property type="molecule type" value="Genomic_DNA"/>
</dbReference>
<keyword evidence="1" id="KW-0175">Coiled coil</keyword>
<feature type="region of interest" description="Disordered" evidence="2">
    <location>
        <begin position="483"/>
        <end position="505"/>
    </location>
</feature>
<dbReference type="AlphaFoldDB" id="A0A8S3UHU1"/>
<name>A0A8S3UHU1_MYTED</name>